<keyword evidence="7" id="KW-1003">Cell membrane</keyword>
<evidence type="ECO:0000256" key="13">
    <source>
        <dbReference type="SAM" id="Phobius"/>
    </source>
</evidence>
<dbReference type="PANTHER" id="PTHR43298:SF2">
    <property type="entry name" value="FMN_FAD EXPORTER YEEO-RELATED"/>
    <property type="match status" value="1"/>
</dbReference>
<proteinExistence type="inferred from homology"/>
<evidence type="ECO:0000256" key="3">
    <source>
        <dbReference type="ARBA" id="ARBA00010199"/>
    </source>
</evidence>
<keyword evidence="8 13" id="KW-0812">Transmembrane</keyword>
<evidence type="ECO:0000256" key="10">
    <source>
        <dbReference type="ARBA" id="ARBA00023065"/>
    </source>
</evidence>
<sequence>MDAGEFVQDTNREKKNKWKVILALALPIMGETFFQSMVGFVDTYFVSKLGLVEVAAVGVTNAILQVYFAIFLALGVASTVMIANQVGEGNVPRARHIAKQSILFASWIGLIFGVITFVFASPILKMMGAAENVLAPAVIYYRTVATPSIFISLMFILGSLLRGTGDTKSPMKVSLWINLLHIVLDYILIFGITGFGALGLFGAGLASVIVRVLGVLLLWRALRKHEIGAFTLVDWSIDKELTKKFLHLGGPAAGERLSMRIGQVIYFGMILRMGTYTYAAHQLAGNFTIFGYMAGYGLATAATTLVGQSLGAGKHHEAREYAKASTLIGIVLLTAIGVLVYGLSSWYIHYFTVETTVINQVRVALGIDAFNQLGLAIVLVLTGVLQAGGDTKFPMYTTTIGIWLFRTLGVYILGVYFGWGLAGVWIAIGLDNYLRSVLLYLRFRTDRWIQITS</sequence>
<evidence type="ECO:0000313" key="14">
    <source>
        <dbReference type="EMBL" id="MFC4769901.1"/>
    </source>
</evidence>
<keyword evidence="15" id="KW-1185">Reference proteome</keyword>
<evidence type="ECO:0000256" key="8">
    <source>
        <dbReference type="ARBA" id="ARBA00022692"/>
    </source>
</evidence>
<feature type="transmembrane region" description="Helical" evidence="13">
    <location>
        <begin position="198"/>
        <end position="219"/>
    </location>
</feature>
<evidence type="ECO:0000256" key="4">
    <source>
        <dbReference type="ARBA" id="ARBA00020268"/>
    </source>
</evidence>
<dbReference type="CDD" id="cd13137">
    <property type="entry name" value="MATE_NorM_like"/>
    <property type="match status" value="1"/>
</dbReference>
<comment type="similarity">
    <text evidence="3">Belongs to the multi antimicrobial extrusion (MATE) (TC 2.A.66.1) family.</text>
</comment>
<organism evidence="14 15">
    <name type="scientific">Effusibacillus consociatus</name>
    <dbReference type="NCBI Taxonomy" id="1117041"/>
    <lineage>
        <taxon>Bacteria</taxon>
        <taxon>Bacillati</taxon>
        <taxon>Bacillota</taxon>
        <taxon>Bacilli</taxon>
        <taxon>Bacillales</taxon>
        <taxon>Alicyclobacillaceae</taxon>
        <taxon>Effusibacillus</taxon>
    </lineage>
</organism>
<dbReference type="Proteomes" id="UP001596002">
    <property type="component" value="Unassembled WGS sequence"/>
</dbReference>
<dbReference type="NCBIfam" id="TIGR00797">
    <property type="entry name" value="matE"/>
    <property type="match status" value="1"/>
</dbReference>
<feature type="transmembrane region" description="Helical" evidence="13">
    <location>
        <begin position="139"/>
        <end position="161"/>
    </location>
</feature>
<keyword evidence="6" id="KW-0050">Antiport</keyword>
<dbReference type="EMBL" id="JBHSHC010000149">
    <property type="protein sequence ID" value="MFC4769901.1"/>
    <property type="molecule type" value="Genomic_DNA"/>
</dbReference>
<evidence type="ECO:0000313" key="15">
    <source>
        <dbReference type="Proteomes" id="UP001596002"/>
    </source>
</evidence>
<feature type="transmembrane region" description="Helical" evidence="13">
    <location>
        <begin position="102"/>
        <end position="124"/>
    </location>
</feature>
<feature type="transmembrane region" description="Helical" evidence="13">
    <location>
        <begin position="369"/>
        <end position="387"/>
    </location>
</feature>
<keyword evidence="9 13" id="KW-1133">Transmembrane helix</keyword>
<evidence type="ECO:0000256" key="5">
    <source>
        <dbReference type="ARBA" id="ARBA00022448"/>
    </source>
</evidence>
<feature type="transmembrane region" description="Helical" evidence="13">
    <location>
        <begin position="327"/>
        <end position="349"/>
    </location>
</feature>
<dbReference type="Pfam" id="PF01554">
    <property type="entry name" value="MatE"/>
    <property type="match status" value="2"/>
</dbReference>
<feature type="transmembrane region" description="Helical" evidence="13">
    <location>
        <begin position="173"/>
        <end position="192"/>
    </location>
</feature>
<reference evidence="15" key="1">
    <citation type="journal article" date="2019" name="Int. J. Syst. Evol. Microbiol.">
        <title>The Global Catalogue of Microorganisms (GCM) 10K type strain sequencing project: providing services to taxonomists for standard genome sequencing and annotation.</title>
        <authorList>
            <consortium name="The Broad Institute Genomics Platform"/>
            <consortium name="The Broad Institute Genome Sequencing Center for Infectious Disease"/>
            <person name="Wu L."/>
            <person name="Ma J."/>
        </authorList>
    </citation>
    <scope>NUCLEOTIDE SEQUENCE [LARGE SCALE GENOMIC DNA]</scope>
    <source>
        <strain evidence="15">WYCCWR 12678</strain>
    </source>
</reference>
<accession>A0ABV9Q5Z0</accession>
<comment type="subcellular location">
    <subcellularLocation>
        <location evidence="2">Cell membrane</location>
        <topology evidence="2">Multi-pass membrane protein</topology>
    </subcellularLocation>
</comment>
<evidence type="ECO:0000256" key="11">
    <source>
        <dbReference type="ARBA" id="ARBA00023136"/>
    </source>
</evidence>
<dbReference type="PANTHER" id="PTHR43298">
    <property type="entry name" value="MULTIDRUG RESISTANCE PROTEIN NORM-RELATED"/>
    <property type="match status" value="1"/>
</dbReference>
<gene>
    <name evidence="14" type="ORF">ACFO8Q_21585</name>
</gene>
<evidence type="ECO:0000256" key="7">
    <source>
        <dbReference type="ARBA" id="ARBA00022475"/>
    </source>
</evidence>
<evidence type="ECO:0000256" key="6">
    <source>
        <dbReference type="ARBA" id="ARBA00022449"/>
    </source>
</evidence>
<dbReference type="RefSeq" id="WP_380028963.1">
    <property type="nucleotide sequence ID" value="NZ_JBHSHC010000149.1"/>
</dbReference>
<name>A0ABV9Q5Z0_9BACL</name>
<keyword evidence="5" id="KW-0813">Transport</keyword>
<evidence type="ECO:0000256" key="12">
    <source>
        <dbReference type="ARBA" id="ARBA00031636"/>
    </source>
</evidence>
<keyword evidence="10" id="KW-0406">Ion transport</keyword>
<evidence type="ECO:0000256" key="1">
    <source>
        <dbReference type="ARBA" id="ARBA00003408"/>
    </source>
</evidence>
<feature type="transmembrane region" description="Helical" evidence="13">
    <location>
        <begin position="20"/>
        <end position="41"/>
    </location>
</feature>
<evidence type="ECO:0000256" key="9">
    <source>
        <dbReference type="ARBA" id="ARBA00022989"/>
    </source>
</evidence>
<keyword evidence="11 13" id="KW-0472">Membrane</keyword>
<feature type="transmembrane region" description="Helical" evidence="13">
    <location>
        <begin position="408"/>
        <end position="428"/>
    </location>
</feature>
<dbReference type="PIRSF" id="PIRSF006603">
    <property type="entry name" value="DinF"/>
    <property type="match status" value="1"/>
</dbReference>
<dbReference type="InterPro" id="IPR002528">
    <property type="entry name" value="MATE_fam"/>
</dbReference>
<dbReference type="InterPro" id="IPR048279">
    <property type="entry name" value="MdtK-like"/>
</dbReference>
<protein>
    <recommendedName>
        <fullName evidence="4">Probable multidrug resistance protein NorM</fullName>
    </recommendedName>
    <alternativeName>
        <fullName evidence="12">Multidrug-efflux transporter</fullName>
    </alternativeName>
</protein>
<dbReference type="InterPro" id="IPR050222">
    <property type="entry name" value="MATE_MdtK"/>
</dbReference>
<evidence type="ECO:0000256" key="2">
    <source>
        <dbReference type="ARBA" id="ARBA00004651"/>
    </source>
</evidence>
<feature type="transmembrane region" description="Helical" evidence="13">
    <location>
        <begin position="61"/>
        <end position="82"/>
    </location>
</feature>
<feature type="transmembrane region" description="Helical" evidence="13">
    <location>
        <begin position="287"/>
        <end position="306"/>
    </location>
</feature>
<comment type="function">
    <text evidence="1">Multidrug efflux pump.</text>
</comment>
<comment type="caution">
    <text evidence="14">The sequence shown here is derived from an EMBL/GenBank/DDBJ whole genome shotgun (WGS) entry which is preliminary data.</text>
</comment>